<keyword evidence="2" id="KW-0812">Transmembrane</keyword>
<evidence type="ECO:0000259" key="3">
    <source>
        <dbReference type="SMART" id="SM00646"/>
    </source>
</evidence>
<dbReference type="EMBL" id="CP009687">
    <property type="protein sequence ID" value="AKL94025.1"/>
    <property type="molecule type" value="Genomic_DNA"/>
</dbReference>
<keyword evidence="2" id="KW-0472">Membrane</keyword>
<keyword evidence="1 4" id="KW-0378">Hydrolase</keyword>
<dbReference type="Pfam" id="PF01520">
    <property type="entry name" value="Amidase_3"/>
    <property type="match status" value="1"/>
</dbReference>
<proteinExistence type="predicted"/>
<protein>
    <submittedName>
        <fullName evidence="4">N-acetylmuramoyl-L-alanine amidase</fullName>
        <ecNumber evidence="4">3.5.1.28</ecNumber>
    </submittedName>
</protein>
<dbReference type="GO" id="GO:0008745">
    <property type="term" value="F:N-acetylmuramoyl-L-alanine amidase activity"/>
    <property type="evidence" value="ECO:0007669"/>
    <property type="project" value="UniProtKB-EC"/>
</dbReference>
<accession>A0A0G3W857</accession>
<evidence type="ECO:0000313" key="5">
    <source>
        <dbReference type="Proteomes" id="UP000035704"/>
    </source>
</evidence>
<dbReference type="SMART" id="SM00646">
    <property type="entry name" value="Ami_3"/>
    <property type="match status" value="1"/>
</dbReference>
<dbReference type="Gene3D" id="3.40.630.40">
    <property type="entry name" value="Zn-dependent exopeptidases"/>
    <property type="match status" value="1"/>
</dbReference>
<dbReference type="CDD" id="cd02696">
    <property type="entry name" value="MurNAc-LAA"/>
    <property type="match status" value="1"/>
</dbReference>
<dbReference type="InterPro" id="IPR050695">
    <property type="entry name" value="N-acetylmuramoyl_amidase_3"/>
</dbReference>
<dbReference type="SUPFAM" id="SSF53187">
    <property type="entry name" value="Zn-dependent exopeptidases"/>
    <property type="match status" value="1"/>
</dbReference>
<dbReference type="PANTHER" id="PTHR30404">
    <property type="entry name" value="N-ACETYLMURAMOYL-L-ALANINE AMIDASE"/>
    <property type="match status" value="1"/>
</dbReference>
<dbReference type="InterPro" id="IPR002508">
    <property type="entry name" value="MurNAc-LAA_cat"/>
</dbReference>
<dbReference type="GO" id="GO:0009253">
    <property type="term" value="P:peptidoglycan catabolic process"/>
    <property type="evidence" value="ECO:0007669"/>
    <property type="project" value="InterPro"/>
</dbReference>
<dbReference type="KEGG" id="cace:CACET_c05150"/>
<dbReference type="STRING" id="84022.CACET_c05150"/>
<organism evidence="4 5">
    <name type="scientific">Clostridium aceticum</name>
    <dbReference type="NCBI Taxonomy" id="84022"/>
    <lineage>
        <taxon>Bacteria</taxon>
        <taxon>Bacillati</taxon>
        <taxon>Bacillota</taxon>
        <taxon>Clostridia</taxon>
        <taxon>Eubacteriales</taxon>
        <taxon>Clostridiaceae</taxon>
        <taxon>Clostridium</taxon>
    </lineage>
</organism>
<feature type="domain" description="MurNAc-LAA" evidence="3">
    <location>
        <begin position="129"/>
        <end position="247"/>
    </location>
</feature>
<dbReference type="Proteomes" id="UP000035704">
    <property type="component" value="Chromosome"/>
</dbReference>
<evidence type="ECO:0000256" key="1">
    <source>
        <dbReference type="ARBA" id="ARBA00022801"/>
    </source>
</evidence>
<evidence type="ECO:0000256" key="2">
    <source>
        <dbReference type="SAM" id="Phobius"/>
    </source>
</evidence>
<gene>
    <name evidence="4" type="ORF">CACET_c05150</name>
</gene>
<keyword evidence="2" id="KW-1133">Transmembrane helix</keyword>
<reference evidence="4 5" key="1">
    <citation type="submission" date="2014-10" db="EMBL/GenBank/DDBJ databases">
        <title>Genome sequence of Clostridium aceticum DSM 1496.</title>
        <authorList>
            <person name="Poehlein A."/>
            <person name="Schiel-Bengelsdorf B."/>
            <person name="Gottschalk G."/>
            <person name="Duerre P."/>
            <person name="Daniel R."/>
        </authorList>
    </citation>
    <scope>NUCLEOTIDE SEQUENCE [LARGE SCALE GENOMIC DNA]</scope>
    <source>
        <strain evidence="4 5">DSM 1496</strain>
    </source>
</reference>
<name>A0A0G3W857_9CLOT</name>
<sequence>MWGNFMLKKSKSIIFIIVPQWLFIALSIVIIFLSFSIVHKTITSISNRDTMLETTVVIDAGHGGIDGGTYDKNLMLLEKDINLDVALKVQRILELNEINTVLTREKDVSLEGKSNLQSTRHARDLDARRQIIDGSRSNLFVSIHVDAQPKNLNTRGVKIFYNKNSQKDKQIAEEIKKSVDLIVVDEFLNNNSIKTEIAPGNFYVLRATKTPGVLVEIGYITNIEDRELLQQEAYKKHIALAISDGVIRYLIKTGEFY</sequence>
<keyword evidence="5" id="KW-1185">Reference proteome</keyword>
<feature type="transmembrane region" description="Helical" evidence="2">
    <location>
        <begin position="12"/>
        <end position="38"/>
    </location>
</feature>
<dbReference type="EC" id="3.5.1.28" evidence="4"/>
<dbReference type="PATRIC" id="fig|84022.6.peg.521"/>
<dbReference type="AlphaFoldDB" id="A0A0G3W857"/>
<dbReference type="PANTHER" id="PTHR30404:SF0">
    <property type="entry name" value="N-ACETYLMURAMOYL-L-ALANINE AMIDASE AMIC"/>
    <property type="match status" value="1"/>
</dbReference>
<dbReference type="GO" id="GO:0030288">
    <property type="term" value="C:outer membrane-bounded periplasmic space"/>
    <property type="evidence" value="ECO:0007669"/>
    <property type="project" value="TreeGrafter"/>
</dbReference>
<evidence type="ECO:0000313" key="4">
    <source>
        <dbReference type="EMBL" id="AKL94025.1"/>
    </source>
</evidence>